<dbReference type="Proteomes" id="UP001202674">
    <property type="component" value="Unassembled WGS sequence"/>
</dbReference>
<evidence type="ECO:0000313" key="2">
    <source>
        <dbReference type="Proteomes" id="UP001202674"/>
    </source>
</evidence>
<keyword evidence="2" id="KW-1185">Reference proteome</keyword>
<protein>
    <submittedName>
        <fullName evidence="1">Uncharacterized protein</fullName>
    </submittedName>
</protein>
<sequence length="214" mass="24289">MVGVDYKSYSEALLAMGQIITEISQADVPELTISDAELGEEATVTDWVEFAQDTDYWVAWTNIQAIVQEHATHYEVSYELYSESTTTRLYSSICVELYSGEKQIGILDIGYNDLGEVTVLGEYLHPSTEAWDVFYEGMFPFSDIDPIAMGRKIASVELSYLTAEIGSCAPALDFWQTHPETGWYRQSEWADLRGVNRQTVNDRLRDAKEQLEHD</sequence>
<name>A0AAE3K785_9EURY</name>
<evidence type="ECO:0000313" key="1">
    <source>
        <dbReference type="EMBL" id="MCL9815185.1"/>
    </source>
</evidence>
<gene>
    <name evidence="1" type="ORF">AArcSt11_16135</name>
</gene>
<proteinExistence type="predicted"/>
<dbReference type="AlphaFoldDB" id="A0AAE3K785"/>
<dbReference type="RefSeq" id="WP_250598627.1">
    <property type="nucleotide sequence ID" value="NZ_JAKRVY010000015.1"/>
</dbReference>
<accession>A0AAE3K785</accession>
<organism evidence="1 2">
    <name type="scientific">Natranaeroarchaeum aerophilus</name>
    <dbReference type="NCBI Taxonomy" id="2917711"/>
    <lineage>
        <taxon>Archaea</taxon>
        <taxon>Methanobacteriati</taxon>
        <taxon>Methanobacteriota</taxon>
        <taxon>Stenosarchaea group</taxon>
        <taxon>Halobacteria</taxon>
        <taxon>Halobacteriales</taxon>
        <taxon>Natronoarchaeaceae</taxon>
        <taxon>Natranaeroarchaeum</taxon>
    </lineage>
</organism>
<reference evidence="1 2" key="1">
    <citation type="journal article" date="2022" name="Syst. Appl. Microbiol.">
        <title>Natronocalculus amylovorans gen. nov., sp. nov., and Natranaeroarchaeum aerophilus sp. nov., dominant culturable amylolytic natronoarchaea from hypersaline soda lakes in southwestern Siberia.</title>
        <authorList>
            <person name="Sorokin D.Y."/>
            <person name="Elcheninov A.G."/>
            <person name="Khizhniak T.V."/>
            <person name="Koenen M."/>
            <person name="Bale N.J."/>
            <person name="Damste J.S.S."/>
            <person name="Kublanov I.V."/>
        </authorList>
    </citation>
    <scope>NUCLEOTIDE SEQUENCE [LARGE SCALE GENOMIC DNA]</scope>
    <source>
        <strain evidence="1 2">AArc-St1-1</strain>
    </source>
</reference>
<dbReference type="EMBL" id="JAKRVY010000015">
    <property type="protein sequence ID" value="MCL9815185.1"/>
    <property type="molecule type" value="Genomic_DNA"/>
</dbReference>
<comment type="caution">
    <text evidence="1">The sequence shown here is derived from an EMBL/GenBank/DDBJ whole genome shotgun (WGS) entry which is preliminary data.</text>
</comment>